<gene>
    <name evidence="10" type="ORF">H3147_01215</name>
</gene>
<dbReference type="PANTHER" id="PTHR45527">
    <property type="entry name" value="NONRIBOSOMAL PEPTIDE SYNTHETASE"/>
    <property type="match status" value="1"/>
</dbReference>
<evidence type="ECO:0000256" key="6">
    <source>
        <dbReference type="ARBA" id="ARBA00022553"/>
    </source>
</evidence>
<dbReference type="InterPro" id="IPR045851">
    <property type="entry name" value="AMP-bd_C_sf"/>
</dbReference>
<evidence type="ECO:0000256" key="8">
    <source>
        <dbReference type="ARBA" id="ARBA00033440"/>
    </source>
</evidence>
<dbReference type="FunFam" id="3.30.559.10:FF:000023">
    <property type="entry name" value="Non-ribosomal peptide synthetase"/>
    <property type="match status" value="1"/>
</dbReference>
<dbReference type="InterPro" id="IPR000873">
    <property type="entry name" value="AMP-dep_synth/lig_dom"/>
</dbReference>
<dbReference type="InterPro" id="IPR057737">
    <property type="entry name" value="Condensation_MtbB-like"/>
</dbReference>
<evidence type="ECO:0000313" key="10">
    <source>
        <dbReference type="EMBL" id="MBB1257454.1"/>
    </source>
</evidence>
<dbReference type="InterPro" id="IPR010071">
    <property type="entry name" value="AA_adenyl_dom"/>
</dbReference>
<dbReference type="SUPFAM" id="SSF56801">
    <property type="entry name" value="Acetyl-CoA synthetase-like"/>
    <property type="match status" value="2"/>
</dbReference>
<comment type="pathway">
    <text evidence="2">Siderophore biosynthesis; mycobactin biosynthesis.</text>
</comment>
<dbReference type="GO" id="GO:0008610">
    <property type="term" value="P:lipid biosynthetic process"/>
    <property type="evidence" value="ECO:0007669"/>
    <property type="project" value="UniProtKB-ARBA"/>
</dbReference>
<dbReference type="Gene3D" id="1.10.1200.10">
    <property type="entry name" value="ACP-like"/>
    <property type="match status" value="3"/>
</dbReference>
<dbReference type="CDD" id="cd19535">
    <property type="entry name" value="Cyc_NRPS"/>
    <property type="match status" value="2"/>
</dbReference>
<dbReference type="GO" id="GO:0043041">
    <property type="term" value="P:amino acid activation for nonribosomal peptide biosynthetic process"/>
    <property type="evidence" value="ECO:0007669"/>
    <property type="project" value="TreeGrafter"/>
</dbReference>
<dbReference type="Gene3D" id="3.30.300.30">
    <property type="match status" value="2"/>
</dbReference>
<dbReference type="InterPro" id="IPR025110">
    <property type="entry name" value="AMP-bd_C"/>
</dbReference>
<dbReference type="InterPro" id="IPR042099">
    <property type="entry name" value="ANL_N_sf"/>
</dbReference>
<dbReference type="InterPro" id="IPR020806">
    <property type="entry name" value="PKS_PP-bd"/>
</dbReference>
<dbReference type="GO" id="GO:0044550">
    <property type="term" value="P:secondary metabolite biosynthetic process"/>
    <property type="evidence" value="ECO:0007669"/>
    <property type="project" value="TreeGrafter"/>
</dbReference>
<dbReference type="FunFam" id="3.30.559.30:FF:000006">
    <property type="entry name" value="Yersiniabactin polyketide/non-ribosomal peptide synthetase"/>
    <property type="match status" value="2"/>
</dbReference>
<dbReference type="SUPFAM" id="SSF47336">
    <property type="entry name" value="ACP-like"/>
    <property type="match status" value="3"/>
</dbReference>
<dbReference type="InterPro" id="IPR006162">
    <property type="entry name" value="Ppantetheine_attach_site"/>
</dbReference>
<dbReference type="SUPFAM" id="SSF52777">
    <property type="entry name" value="CoA-dependent acyltransferases"/>
    <property type="match status" value="4"/>
</dbReference>
<dbReference type="GO" id="GO:0072330">
    <property type="term" value="P:monocarboxylic acid biosynthetic process"/>
    <property type="evidence" value="ECO:0007669"/>
    <property type="project" value="UniProtKB-ARBA"/>
</dbReference>
<comment type="similarity">
    <text evidence="3">Belongs to the ATP-dependent AMP-binding enzyme family. MbtB subfamily.</text>
</comment>
<dbReference type="PROSITE" id="PS00012">
    <property type="entry name" value="PHOSPHOPANTETHEINE"/>
    <property type="match status" value="2"/>
</dbReference>
<dbReference type="NCBIfam" id="TIGR01733">
    <property type="entry name" value="AA-adenyl-dom"/>
    <property type="match status" value="2"/>
</dbReference>
<keyword evidence="6" id="KW-0597">Phosphoprotein</keyword>
<dbReference type="PANTHER" id="PTHR45527:SF10">
    <property type="entry name" value="PYOCHELIN SYNTHASE PCHF"/>
    <property type="match status" value="1"/>
</dbReference>
<feature type="domain" description="Carrier" evidence="9">
    <location>
        <begin position="1058"/>
        <end position="1132"/>
    </location>
</feature>
<dbReference type="InterPro" id="IPR001242">
    <property type="entry name" value="Condensation_dom"/>
</dbReference>
<evidence type="ECO:0000313" key="11">
    <source>
        <dbReference type="Proteomes" id="UP000517765"/>
    </source>
</evidence>
<organism evidence="10 11">
    <name type="scientific">Streptomyces alkaliterrae</name>
    <dbReference type="NCBI Taxonomy" id="2213162"/>
    <lineage>
        <taxon>Bacteria</taxon>
        <taxon>Bacillati</taxon>
        <taxon>Actinomycetota</taxon>
        <taxon>Actinomycetes</taxon>
        <taxon>Kitasatosporales</taxon>
        <taxon>Streptomycetaceae</taxon>
        <taxon>Streptomyces</taxon>
    </lineage>
</organism>
<dbReference type="Gene3D" id="3.30.559.10">
    <property type="entry name" value="Chloramphenicol acetyltransferase-like domain"/>
    <property type="match status" value="2"/>
</dbReference>
<dbReference type="Gene3D" id="3.40.50.12780">
    <property type="entry name" value="N-terminal domain of ligase-like"/>
    <property type="match status" value="2"/>
</dbReference>
<dbReference type="InterPro" id="IPR009081">
    <property type="entry name" value="PP-bd_ACP"/>
</dbReference>
<dbReference type="SMART" id="SM00823">
    <property type="entry name" value="PKS_PP"/>
    <property type="match status" value="3"/>
</dbReference>
<evidence type="ECO:0000256" key="7">
    <source>
        <dbReference type="ARBA" id="ARBA00022598"/>
    </source>
</evidence>
<dbReference type="GO" id="GO:0016874">
    <property type="term" value="F:ligase activity"/>
    <property type="evidence" value="ECO:0007669"/>
    <property type="project" value="UniProtKB-KW"/>
</dbReference>
<dbReference type="CDD" id="cd12114">
    <property type="entry name" value="A_NRPS_TlmIV_like"/>
    <property type="match status" value="1"/>
</dbReference>
<dbReference type="PROSITE" id="PS50075">
    <property type="entry name" value="CARRIER"/>
    <property type="match status" value="3"/>
</dbReference>
<protein>
    <recommendedName>
        <fullName evidence="4">Phenyloxazoline synthase MbtB</fullName>
    </recommendedName>
    <alternativeName>
        <fullName evidence="8">Mycobactin synthetase protein B</fullName>
    </alternativeName>
</protein>
<sequence>MTSEVTAGRTLSAEEIRETVAARLELPAAEIGFEEDLVTLGLDSLGMMNLAAAWQELGVEVTFGDLVEEPTVRAWSALLSGTEGTGPRPEAGIAPAAEAGEFPLAPMQHAYWSGRQPGMPLGTGSHFYFEFDVTADVARWDAAVAALRRRHPMLRAAVGAGGQRIVPECRGLDEVVDLRGLEKPDRERRLAELRGNLSHQTLPVGDGGGLDVRLALLPAGKGRLFLDIDMIVCDASSFRIVVGDLARLHEDPDAALPQPVLTYPEYRRLVAESGRGPGDADVSYWRDRAEKLPEAPRLPLAAPPERIERVHTVRRHAWLAPETYERFALHARSNGLTVSMAVAAAYADVLAAWSEEAEFLLNLPVLNRVPVHPEVGRIVGDFTDLLLLRVAPDARRTFVERARAVQEQYRRDAMHTAYGGTSVLRDLARTAAGANRRAGVVFTSALSLGELFDEATRAVLGTPVWMSSQTSGVWIDLQLIEHDSGMLINWETAENLFEAGVPEAMFETFVNRVRLLASQPSAWWESLPVRPPAPQLQARRSANDTRADLPRRALHERFFRLAAERGRATAALWGDGEKLTYGELAERALRLAHALRTAGVTAGDRVVLTLPKGVEQVVAVLAVHALGAAYVPVGTDQPEARRRTVESLAGARCVVARGPDRDAADGRIPHVDVRCCTDRGLPSLEGPVDVPADAPAYVIFTSGSTGQPKGVELTHAAAHNTVAALNRRYRVGPADRTLCLSALDFDLSVYDMFGPLTSGGALVLVGDEERRSPETWLRRAAEHRATVLNCVPALLDMALTTAESRPAPGGWPFRLQLLGGDWAGLDLPGRVHALRRDSVFAVLGGTTETAIHSTVQEVTEVDPSWTSIPYNVPLPNQRCRIVDEHGGDRPDWVAGELWIGGAGVARGYVGAPELTAEKFVEVDGGRWYRTADRARYRPGAVIEFLGRADLQVKLNGYRVELGEVERALGLHPGVRDAVVAPVPGHGGALYALVAPGSVDPEEVLATAARQVPAYMVPACAVAVDELPLSRNGKIDRAEAGRLLAGALDERASGGASTAPRGAAEETVAALWAELLGGGPIGRDTNFFHIGGDSLQATRLLAALRREGYDARLGDLFTRPTVTGFAGTLTRVGPRAPDTVPADPAHRYDPFPLTDVQRAYWLGRDPDFALGGVASYWYWEFESDRVDLDRLEAAWNRLVRRHEMMRAVLDGEGGQRILPDVPYYRFAVTRTTAADHEKAVAALGDMAQQVLDVTSWPLFDVRAVQREDGRTVFGVGFDYVVLDALSIMTIFTELNALYADPGLELPAIDLSFRDYLLARRTDPVARARDEEYWLRTIEDLPAAPALPMALDPERVDRPRFVRDEFRLDRETWTKLRRRTADEGLTASTVVAAAFAEVLAAWSAETSLTLNLTVFDRQDVHPQVGQVVGDFTSLLLLGHHSRPEGSWADTVRRLQGQVWEGIEHRGVSTTWVLQQLARRTGGGQTLMPVVFTSTLGVSADFKDLEFGFGELRRGLSQSPQVALDCQVVERGGGLAVNWDHVDGLFSPGVVTAALEAMRRLLVALADSDWSCPAPPIALPDAQAKVRAEVNDTAAARPARTLHQPVLDVARRTPDAVAVRSASGLALTYAELAGRALGVAGYLVSCGARPGETVVVSLPKGPDQVVAVLGVLAAGCAYVPVGVGQPAARRNRIVRSAGARLALVSDGPEPGGDWDQAVRRVSVAEASAAEPVAEPVPVDPAQLAYVIYTSGSTGEPKGVEITHAAAANTIDDVNARYGVGPDDVVLQVSALDFDLSVYDLFGLLAVGGTVVTLTEDVRREAAVWASLAAEHGVTVWNTVPTLLDMLLVACESDTRLPRLRVAIVSGDWVGLDLPDRLRAAAPDALLVAMGGATEASIWSNAHEVPAVDPAWVSIPYGRPLANQRFRVVDAHGRDRPDFVPGELWIGGAGVALGYRGDPDRTAASFVTAGGERWYRTGDLGRYHPSGVLEFLGRRDHQVKVRGHRIELGEIETRLRELPGVAGAVAWVDSSAGVRRLAAVVTPERGAGPAPTGAELMDALAGQLPAHMLPEHLTVVDRLPLNANGKVDRAAVAQAYGLRDAAESAPADDRPRGDTERAVAEVWSALLEAPGVGRGANFFALGGDSLTATRVVRQFSRRFGVELSLRQLFNHPTIAGIAAVIDAEISGSHQHEASVRLEEGVL</sequence>
<evidence type="ECO:0000256" key="4">
    <source>
        <dbReference type="ARBA" id="ARBA00016743"/>
    </source>
</evidence>
<comment type="cofactor">
    <cofactor evidence="1">
        <name>pantetheine 4'-phosphate</name>
        <dbReference type="ChEBI" id="CHEBI:47942"/>
    </cofactor>
</comment>
<dbReference type="RefSeq" id="WP_181356164.1">
    <property type="nucleotide sequence ID" value="NZ_JABJXA010000003.1"/>
</dbReference>
<dbReference type="FunFam" id="3.40.50.12780:FF:000012">
    <property type="entry name" value="Non-ribosomal peptide synthetase"/>
    <property type="match status" value="1"/>
</dbReference>
<accession>A0A7W3ZQW2</accession>
<dbReference type="InterPro" id="IPR020845">
    <property type="entry name" value="AMP-binding_CS"/>
</dbReference>
<dbReference type="Gene3D" id="3.30.559.30">
    <property type="entry name" value="Nonribosomal peptide synthetase, condensation domain"/>
    <property type="match status" value="2"/>
</dbReference>
<dbReference type="Proteomes" id="UP000517765">
    <property type="component" value="Unassembled WGS sequence"/>
</dbReference>
<feature type="domain" description="Carrier" evidence="9">
    <location>
        <begin position="2106"/>
        <end position="2181"/>
    </location>
</feature>
<feature type="domain" description="Carrier" evidence="9">
    <location>
        <begin position="7"/>
        <end position="83"/>
    </location>
</feature>
<evidence type="ECO:0000256" key="5">
    <source>
        <dbReference type="ARBA" id="ARBA00022450"/>
    </source>
</evidence>
<dbReference type="EMBL" id="JABJXA010000003">
    <property type="protein sequence ID" value="MBB1257454.1"/>
    <property type="molecule type" value="Genomic_DNA"/>
</dbReference>
<evidence type="ECO:0000256" key="3">
    <source>
        <dbReference type="ARBA" id="ARBA00007380"/>
    </source>
</evidence>
<name>A0A7W3ZQW2_9ACTN</name>
<keyword evidence="7" id="KW-0436">Ligase</keyword>
<dbReference type="Pfam" id="PF00501">
    <property type="entry name" value="AMP-binding"/>
    <property type="match status" value="2"/>
</dbReference>
<reference evidence="11" key="1">
    <citation type="submission" date="2020-05" db="EMBL/GenBank/DDBJ databases">
        <title>Classification of alakaliphilic streptomycetes isolated from an alkaline soil next to Lonar Crater, India and a proposal for the recognition of Streptomyces alkaliterrae sp. nov.</title>
        <authorList>
            <person name="Golinska P."/>
        </authorList>
    </citation>
    <scope>NUCLEOTIDE SEQUENCE [LARGE SCALE GENOMIC DNA]</scope>
    <source>
        <strain evidence="11">OF8</strain>
    </source>
</reference>
<dbReference type="GO" id="GO:0031177">
    <property type="term" value="F:phosphopantetheine binding"/>
    <property type="evidence" value="ECO:0007669"/>
    <property type="project" value="InterPro"/>
</dbReference>
<dbReference type="Pfam" id="PF13193">
    <property type="entry name" value="AMP-binding_C"/>
    <property type="match status" value="2"/>
</dbReference>
<dbReference type="InterPro" id="IPR036736">
    <property type="entry name" value="ACP-like_sf"/>
</dbReference>
<dbReference type="GO" id="GO:0017000">
    <property type="term" value="P:antibiotic biosynthetic process"/>
    <property type="evidence" value="ECO:0007669"/>
    <property type="project" value="UniProtKB-ARBA"/>
</dbReference>
<dbReference type="FunFam" id="1.10.1200.10:FF:000016">
    <property type="entry name" value="Non-ribosomal peptide synthase"/>
    <property type="match status" value="1"/>
</dbReference>
<evidence type="ECO:0000256" key="2">
    <source>
        <dbReference type="ARBA" id="ARBA00005102"/>
    </source>
</evidence>
<proteinExistence type="inferred from homology"/>
<comment type="caution">
    <text evidence="10">The sequence shown here is derived from an EMBL/GenBank/DDBJ whole genome shotgun (WGS) entry which is preliminary data.</text>
</comment>
<dbReference type="Pfam" id="PF00550">
    <property type="entry name" value="PP-binding"/>
    <property type="match status" value="3"/>
</dbReference>
<dbReference type="InterPro" id="IPR023213">
    <property type="entry name" value="CAT-like_dom_sf"/>
</dbReference>
<dbReference type="Pfam" id="PF00668">
    <property type="entry name" value="Condensation"/>
    <property type="match status" value="2"/>
</dbReference>
<dbReference type="PROSITE" id="PS00455">
    <property type="entry name" value="AMP_BINDING"/>
    <property type="match status" value="2"/>
</dbReference>
<evidence type="ECO:0000256" key="1">
    <source>
        <dbReference type="ARBA" id="ARBA00001957"/>
    </source>
</evidence>
<keyword evidence="5" id="KW-0596">Phosphopantetheine</keyword>
<dbReference type="GO" id="GO:0005737">
    <property type="term" value="C:cytoplasm"/>
    <property type="evidence" value="ECO:0007669"/>
    <property type="project" value="TreeGrafter"/>
</dbReference>
<evidence type="ECO:0000259" key="9">
    <source>
        <dbReference type="PROSITE" id="PS50075"/>
    </source>
</evidence>